<evidence type="ECO:0000256" key="3">
    <source>
        <dbReference type="ARBA" id="ARBA00022448"/>
    </source>
</evidence>
<evidence type="ECO:0000313" key="8">
    <source>
        <dbReference type="EMBL" id="MDC0707935.1"/>
    </source>
</evidence>
<keyword evidence="9" id="KW-1185">Reference proteome</keyword>
<dbReference type="Proteomes" id="UP001221838">
    <property type="component" value="Unassembled WGS sequence"/>
</dbReference>
<dbReference type="InterPro" id="IPR051906">
    <property type="entry name" value="TolC-like"/>
</dbReference>
<reference evidence="8 9" key="1">
    <citation type="submission" date="2022-11" db="EMBL/GenBank/DDBJ databases">
        <title>Minimal conservation of predation-associated metabolite biosynthetic gene clusters underscores biosynthetic potential of Myxococcota including descriptions for ten novel species: Archangium lansinium sp. nov., Myxococcus landrumus sp. nov., Nannocystis bai.</title>
        <authorList>
            <person name="Ahearne A."/>
            <person name="Stevens C."/>
            <person name="Dowd S."/>
        </authorList>
    </citation>
    <scope>NUCLEOTIDE SEQUENCE [LARGE SCALE GENOMIC DNA]</scope>
    <source>
        <strain evidence="8 9">NCWAL01</strain>
    </source>
</reference>
<evidence type="ECO:0000256" key="2">
    <source>
        <dbReference type="ARBA" id="ARBA00007613"/>
    </source>
</evidence>
<keyword evidence="7" id="KW-0998">Cell outer membrane</keyword>
<accession>A0ABT5D2P6</accession>
<dbReference type="PANTHER" id="PTHR30026">
    <property type="entry name" value="OUTER MEMBRANE PROTEIN TOLC"/>
    <property type="match status" value="1"/>
</dbReference>
<dbReference type="Pfam" id="PF02321">
    <property type="entry name" value="OEP"/>
    <property type="match status" value="2"/>
</dbReference>
<keyword evidence="3" id="KW-0813">Transport</keyword>
<dbReference type="InterPro" id="IPR003423">
    <property type="entry name" value="OMP_efflux"/>
</dbReference>
<sequence length="444" mass="48441">MSALLFAAWMAAVPAATPISLDEVRAEGRKNTQALQSLLDATRSEQDVRLARAPLLPQLSFSTSVGGTYVGRERGIVLVQTGEGTFEQRAGETSPRDSGNFEISLSLSQIIYDRVRWKQLAQSGAAFEAAQGQAREQEDASELEAITRFFALYRTQATIRVLEATVQRSEEQLERALALFEAGRVGRGEELAARVNLGNDRINLLLRQAQLAQDRGQLAVWLARPGAEPLEAQAPESLLQPPPPAPSFELALAEARQRRPLLQALQQQVRAASLGQDVASAGYWPRLLAQGSYLRRGPEARPVFATPRLQNTVTGSVALQWDLFTGLSTDAQINQARATLRTAELNLAQTGRELEAEVQRTLQLLVTQIAAAQLAAENRETAARSLSLAEERFKAGAGSTLEVRDAQLKLTQSELTLLENRVNVETARFGLMRAMGTLSPGELK</sequence>
<dbReference type="Gene3D" id="1.20.1600.10">
    <property type="entry name" value="Outer membrane efflux proteins (OEP)"/>
    <property type="match status" value="1"/>
</dbReference>
<dbReference type="PANTHER" id="PTHR30026:SF20">
    <property type="entry name" value="OUTER MEMBRANE PROTEIN TOLC"/>
    <property type="match status" value="1"/>
</dbReference>
<evidence type="ECO:0000256" key="4">
    <source>
        <dbReference type="ARBA" id="ARBA00022452"/>
    </source>
</evidence>
<evidence type="ECO:0000256" key="7">
    <source>
        <dbReference type="ARBA" id="ARBA00023237"/>
    </source>
</evidence>
<protein>
    <submittedName>
        <fullName evidence="8">TolC family protein</fullName>
    </submittedName>
</protein>
<proteinExistence type="inferred from homology"/>
<dbReference type="SUPFAM" id="SSF56954">
    <property type="entry name" value="Outer membrane efflux proteins (OEP)"/>
    <property type="match status" value="1"/>
</dbReference>
<keyword evidence="4" id="KW-1134">Transmembrane beta strand</keyword>
<name>A0ABT5D2P6_9BACT</name>
<gene>
    <name evidence="8" type="ORF">POL68_05580</name>
</gene>
<keyword evidence="6" id="KW-0472">Membrane</keyword>
<organism evidence="8 9">
    <name type="scientific">Stigmatella ashevillensis</name>
    <dbReference type="NCBI Taxonomy" id="2995309"/>
    <lineage>
        <taxon>Bacteria</taxon>
        <taxon>Pseudomonadati</taxon>
        <taxon>Myxococcota</taxon>
        <taxon>Myxococcia</taxon>
        <taxon>Myxococcales</taxon>
        <taxon>Cystobacterineae</taxon>
        <taxon>Archangiaceae</taxon>
        <taxon>Stigmatella</taxon>
    </lineage>
</organism>
<evidence type="ECO:0000256" key="5">
    <source>
        <dbReference type="ARBA" id="ARBA00022692"/>
    </source>
</evidence>
<evidence type="ECO:0000313" key="9">
    <source>
        <dbReference type="Proteomes" id="UP001221838"/>
    </source>
</evidence>
<dbReference type="EMBL" id="JAQNDM010000002">
    <property type="protein sequence ID" value="MDC0707935.1"/>
    <property type="molecule type" value="Genomic_DNA"/>
</dbReference>
<comment type="subcellular location">
    <subcellularLocation>
        <location evidence="1">Cell outer membrane</location>
    </subcellularLocation>
</comment>
<dbReference type="RefSeq" id="WP_272135276.1">
    <property type="nucleotide sequence ID" value="NZ_JAQNDM010000002.1"/>
</dbReference>
<evidence type="ECO:0000256" key="1">
    <source>
        <dbReference type="ARBA" id="ARBA00004442"/>
    </source>
</evidence>
<keyword evidence="5" id="KW-0812">Transmembrane</keyword>
<comment type="caution">
    <text evidence="8">The sequence shown here is derived from an EMBL/GenBank/DDBJ whole genome shotgun (WGS) entry which is preliminary data.</text>
</comment>
<comment type="similarity">
    <text evidence="2">Belongs to the outer membrane factor (OMF) (TC 1.B.17) family.</text>
</comment>
<evidence type="ECO:0000256" key="6">
    <source>
        <dbReference type="ARBA" id="ARBA00023136"/>
    </source>
</evidence>